<keyword evidence="1" id="KW-0808">Transferase</keyword>
<keyword evidence="2" id="KW-1185">Reference proteome</keyword>
<dbReference type="EMBL" id="CP072643">
    <property type="protein sequence ID" value="QUV95359.1"/>
    <property type="molecule type" value="Genomic_DNA"/>
</dbReference>
<protein>
    <submittedName>
        <fullName evidence="1">SiaB family protein kinase</fullName>
    </submittedName>
</protein>
<keyword evidence="1" id="KW-0418">Kinase</keyword>
<dbReference type="Proteomes" id="UP000677668">
    <property type="component" value="Chromosome 2"/>
</dbReference>
<proteinExistence type="predicted"/>
<evidence type="ECO:0000313" key="1">
    <source>
        <dbReference type="EMBL" id="QUV95359.1"/>
    </source>
</evidence>
<name>A0ABX8B355_9BACT</name>
<evidence type="ECO:0000313" key="2">
    <source>
        <dbReference type="Proteomes" id="UP000677668"/>
    </source>
</evidence>
<dbReference type="Pfam" id="PF19788">
    <property type="entry name" value="DUF6272"/>
    <property type="match status" value="1"/>
</dbReference>
<dbReference type="NCBIfam" id="NF038262">
    <property type="entry name" value="SiaB_fam_kinase"/>
    <property type="match status" value="1"/>
</dbReference>
<accession>A0ABX8B355</accession>
<reference evidence="1 2" key="1">
    <citation type="submission" date="2021-03" db="EMBL/GenBank/DDBJ databases">
        <title>Genomic and phenotypic characterization of Chloracidobacterium isolates provides evidence for multiple species.</title>
        <authorList>
            <person name="Saini M.K."/>
            <person name="Costas A.M.G."/>
            <person name="Tank M."/>
            <person name="Bryant D.A."/>
        </authorList>
    </citation>
    <scope>NUCLEOTIDE SEQUENCE [LARGE SCALE GENOMIC DNA]</scope>
    <source>
        <strain evidence="1 2">N</strain>
    </source>
</reference>
<dbReference type="GO" id="GO:0016301">
    <property type="term" value="F:kinase activity"/>
    <property type="evidence" value="ECO:0007669"/>
    <property type="project" value="UniProtKB-KW"/>
</dbReference>
<dbReference type="RefSeq" id="WP_211423587.1">
    <property type="nucleotide sequence ID" value="NZ_CP072643.1"/>
</dbReference>
<gene>
    <name evidence="1" type="ORF">J8C05_15230</name>
</gene>
<organism evidence="1 2">
    <name type="scientific">Chloracidobacterium sp. N</name>
    <dbReference type="NCBI Taxonomy" id="2821540"/>
    <lineage>
        <taxon>Bacteria</taxon>
        <taxon>Pseudomonadati</taxon>
        <taxon>Acidobacteriota</taxon>
        <taxon>Terriglobia</taxon>
        <taxon>Terriglobales</taxon>
        <taxon>Acidobacteriaceae</taxon>
        <taxon>Chloracidobacterium</taxon>
        <taxon>Chloracidobacterium aggregatum</taxon>
    </lineage>
</organism>
<dbReference type="InterPro" id="IPR046239">
    <property type="entry name" value="DUF6272"/>
</dbReference>
<sequence>MMAEDLFRLYQDMSQRKIWLAFKGAISQDVLVELGTLLKNKSVLDRKVKKVFAIFIEMTQNILHYSAETETVPFGGNGAVHPVGVGVVVVSESADDYSVSAGNVVTAEQMDYLREQCERIHNSDASQLKQYYDERLKAEHTRAGSKGAGLGLIDIARKADFPLDYEMRPIADGRAFFVITARIAKTLSA</sequence>